<organism evidence="2 3">
    <name type="scientific">Streptomyces luteosporeus</name>
    <dbReference type="NCBI Taxonomy" id="173856"/>
    <lineage>
        <taxon>Bacteria</taxon>
        <taxon>Bacillati</taxon>
        <taxon>Actinomycetota</taxon>
        <taxon>Actinomycetes</taxon>
        <taxon>Kitasatosporales</taxon>
        <taxon>Streptomycetaceae</taxon>
        <taxon>Streptomyces</taxon>
    </lineage>
</organism>
<name>A0ABP6G283_9ACTN</name>
<gene>
    <name evidence="2" type="ORF">GCM10010315_09860</name>
</gene>
<reference evidence="3" key="1">
    <citation type="journal article" date="2019" name="Int. J. Syst. Evol. Microbiol.">
        <title>The Global Catalogue of Microorganisms (GCM) 10K type strain sequencing project: providing services to taxonomists for standard genome sequencing and annotation.</title>
        <authorList>
            <consortium name="The Broad Institute Genomics Platform"/>
            <consortium name="The Broad Institute Genome Sequencing Center for Infectious Disease"/>
            <person name="Wu L."/>
            <person name="Ma J."/>
        </authorList>
    </citation>
    <scope>NUCLEOTIDE SEQUENCE [LARGE SCALE GENOMIC DNA]</scope>
    <source>
        <strain evidence="3">JCM 4542</strain>
    </source>
</reference>
<evidence type="ECO:0000313" key="2">
    <source>
        <dbReference type="EMBL" id="GAA2710276.1"/>
    </source>
</evidence>
<comment type="caution">
    <text evidence="2">The sequence shown here is derived from an EMBL/GenBank/DDBJ whole genome shotgun (WGS) entry which is preliminary data.</text>
</comment>
<keyword evidence="3" id="KW-1185">Reference proteome</keyword>
<protein>
    <submittedName>
        <fullName evidence="2">Uncharacterized protein</fullName>
    </submittedName>
</protein>
<dbReference type="Proteomes" id="UP001500886">
    <property type="component" value="Unassembled WGS sequence"/>
</dbReference>
<feature type="compositionally biased region" description="Low complexity" evidence="1">
    <location>
        <begin position="1"/>
        <end position="13"/>
    </location>
</feature>
<dbReference type="EMBL" id="BAAASL010000003">
    <property type="protein sequence ID" value="GAA2710276.1"/>
    <property type="molecule type" value="Genomic_DNA"/>
</dbReference>
<feature type="region of interest" description="Disordered" evidence="1">
    <location>
        <begin position="1"/>
        <end position="29"/>
    </location>
</feature>
<sequence length="91" mass="9892">MAAGIPRRGAAAARQRRLRGQEPFEEAGPYMCERPGSVLATVIGQQVAAAHVHEQLTALLDGYRCDLRVTHQMISGMVTLPSPPSARRSLR</sequence>
<accession>A0ABP6G283</accession>
<evidence type="ECO:0000313" key="3">
    <source>
        <dbReference type="Proteomes" id="UP001500886"/>
    </source>
</evidence>
<proteinExistence type="predicted"/>
<evidence type="ECO:0000256" key="1">
    <source>
        <dbReference type="SAM" id="MobiDB-lite"/>
    </source>
</evidence>